<sequence>MDSMEWLQGELPKKKINIFSDICHRMKKRPFSVQSSKGRGHEGIGSSFTTSTSSKPVQSKATNSKVKSAALHITSLELDTLSGSYVPKEKGSQAEESGSSRASSTSHHRKSARDPSAVKCDSANVPVFKQKEKTAVLPRMPTAHFPTSPPGKSNILAEQPLLEPRGSKPFRLSLHASGQGAACSELLGNFAAPAQDKEKGRAPPPHQDEDHELDINYRDNVRTNHALRPFPMDSQEMMTPHHRALQSSLQSTKSKRVLDHGDGECGRKTKRLKEDDPGNLTRLILGEEDHSDEDSFEIDAVFDPSTVCPYCDEPLPLNPTPQLKNLFATAKLQSYVDPRPRNPIGLKAPLGIYISACQRHHFETHSLPEALEKGWPQSIDFKKVPDRIENDDARGPRSRSVFWRELKKEIKKQGSRTATGLKGQFSTFEKTQPGYYGELGSLIIHQTLYNLFPLSSFDASSISPLSPAEFVQLVLVPEVAVGLIMQDLHLDRDEAIITLRESSQYGVGMFPDVGSDGAAAADDDDDDESIADRIVMERAKARRLELEEEEKIEEKMWTK</sequence>
<comment type="similarity">
    <text evidence="4">Belongs to the RTC4 family.</text>
</comment>
<evidence type="ECO:0000313" key="10">
    <source>
        <dbReference type="EMBL" id="KAG1770154.1"/>
    </source>
</evidence>
<feature type="region of interest" description="Disordered" evidence="8">
    <location>
        <begin position="30"/>
        <end position="67"/>
    </location>
</feature>
<dbReference type="EMBL" id="JABBWD010000067">
    <property type="protein sequence ID" value="KAG1770154.1"/>
    <property type="molecule type" value="Genomic_DNA"/>
</dbReference>
<dbReference type="InterPro" id="IPR028094">
    <property type="entry name" value="RTC4_C"/>
</dbReference>
<dbReference type="GO" id="GO:0005634">
    <property type="term" value="C:nucleus"/>
    <property type="evidence" value="ECO:0007669"/>
    <property type="project" value="UniProtKB-SubCell"/>
</dbReference>
<evidence type="ECO:0000256" key="1">
    <source>
        <dbReference type="ARBA" id="ARBA00002738"/>
    </source>
</evidence>
<keyword evidence="6" id="KW-0963">Cytoplasm</keyword>
<comment type="subcellular location">
    <subcellularLocation>
        <location evidence="3">Cytoplasm</location>
    </subcellularLocation>
    <subcellularLocation>
        <location evidence="2">Nucleus</location>
    </subcellularLocation>
</comment>
<accession>A0A9P6ZKG7</accession>
<evidence type="ECO:0000313" key="11">
    <source>
        <dbReference type="Proteomes" id="UP000714275"/>
    </source>
</evidence>
<feature type="region of interest" description="Disordered" evidence="8">
    <location>
        <begin position="247"/>
        <end position="273"/>
    </location>
</feature>
<feature type="domain" description="Restriction of telomere capping protein 4 C-terminal" evidence="9">
    <location>
        <begin position="388"/>
        <end position="512"/>
    </location>
</feature>
<feature type="compositionally biased region" description="Polar residues" evidence="8">
    <location>
        <begin position="55"/>
        <end position="66"/>
    </location>
</feature>
<feature type="compositionally biased region" description="Low complexity" evidence="8">
    <location>
        <begin position="94"/>
        <end position="105"/>
    </location>
</feature>
<keyword evidence="11" id="KW-1185">Reference proteome</keyword>
<evidence type="ECO:0000256" key="3">
    <source>
        <dbReference type="ARBA" id="ARBA00004496"/>
    </source>
</evidence>
<protein>
    <recommendedName>
        <fullName evidence="5">Restriction of telomere capping protein 4</fullName>
    </recommendedName>
</protein>
<proteinExistence type="inferred from homology"/>
<evidence type="ECO:0000256" key="4">
    <source>
        <dbReference type="ARBA" id="ARBA00009461"/>
    </source>
</evidence>
<reference evidence="10" key="1">
    <citation type="journal article" date="2020" name="New Phytol.">
        <title>Comparative genomics reveals dynamic genome evolution in host specialist ectomycorrhizal fungi.</title>
        <authorList>
            <person name="Lofgren L.A."/>
            <person name="Nguyen N.H."/>
            <person name="Vilgalys R."/>
            <person name="Ruytinx J."/>
            <person name="Liao H.L."/>
            <person name="Branco S."/>
            <person name="Kuo A."/>
            <person name="LaButti K."/>
            <person name="Lipzen A."/>
            <person name="Andreopoulos W."/>
            <person name="Pangilinan J."/>
            <person name="Riley R."/>
            <person name="Hundley H."/>
            <person name="Na H."/>
            <person name="Barry K."/>
            <person name="Grigoriev I.V."/>
            <person name="Stajich J.E."/>
            <person name="Kennedy P.G."/>
        </authorList>
    </citation>
    <scope>NUCLEOTIDE SEQUENCE</scope>
    <source>
        <strain evidence="10">DOB743</strain>
    </source>
</reference>
<dbReference type="OrthoDB" id="128308at2759"/>
<dbReference type="PANTHER" id="PTHR41391">
    <property type="entry name" value="RESTRICTION OF TELOMERE CAPPING PROTEIN 4"/>
    <property type="match status" value="1"/>
</dbReference>
<feature type="region of interest" description="Disordered" evidence="8">
    <location>
        <begin position="82"/>
        <end position="160"/>
    </location>
</feature>
<evidence type="ECO:0000256" key="8">
    <source>
        <dbReference type="SAM" id="MobiDB-lite"/>
    </source>
</evidence>
<name>A0A9P6ZKG7_9AGAM</name>
<gene>
    <name evidence="10" type="ORF">EV702DRAFT_675113</name>
</gene>
<feature type="region of interest" description="Disordered" evidence="8">
    <location>
        <begin position="191"/>
        <end position="213"/>
    </location>
</feature>
<evidence type="ECO:0000259" key="9">
    <source>
        <dbReference type="SMART" id="SM01312"/>
    </source>
</evidence>
<dbReference type="InterPro" id="IPR039024">
    <property type="entry name" value="RTC4"/>
</dbReference>
<dbReference type="Pfam" id="PF14474">
    <property type="entry name" value="RTC4"/>
    <property type="match status" value="1"/>
</dbReference>
<dbReference type="AlphaFoldDB" id="A0A9P6ZKG7"/>
<dbReference type="GO" id="GO:0005737">
    <property type="term" value="C:cytoplasm"/>
    <property type="evidence" value="ECO:0007669"/>
    <property type="project" value="UniProtKB-SubCell"/>
</dbReference>
<comment type="function">
    <text evidence="1">May be involved in a process influencing telomere capping.</text>
</comment>
<organism evidence="10 11">
    <name type="scientific">Suillus placidus</name>
    <dbReference type="NCBI Taxonomy" id="48579"/>
    <lineage>
        <taxon>Eukaryota</taxon>
        <taxon>Fungi</taxon>
        <taxon>Dikarya</taxon>
        <taxon>Basidiomycota</taxon>
        <taxon>Agaricomycotina</taxon>
        <taxon>Agaricomycetes</taxon>
        <taxon>Agaricomycetidae</taxon>
        <taxon>Boletales</taxon>
        <taxon>Suillineae</taxon>
        <taxon>Suillaceae</taxon>
        <taxon>Suillus</taxon>
    </lineage>
</organism>
<evidence type="ECO:0000256" key="7">
    <source>
        <dbReference type="ARBA" id="ARBA00023242"/>
    </source>
</evidence>
<dbReference type="SMART" id="SM01312">
    <property type="entry name" value="RTC4"/>
    <property type="match status" value="1"/>
</dbReference>
<evidence type="ECO:0000256" key="6">
    <source>
        <dbReference type="ARBA" id="ARBA00022490"/>
    </source>
</evidence>
<dbReference type="PANTHER" id="PTHR41391:SF1">
    <property type="entry name" value="RESTRICTION OF TELOMERE CAPPING PROTEIN 4"/>
    <property type="match status" value="1"/>
</dbReference>
<feature type="compositionally biased region" description="Basic and acidic residues" evidence="8">
    <location>
        <begin position="256"/>
        <end position="273"/>
    </location>
</feature>
<dbReference type="Proteomes" id="UP000714275">
    <property type="component" value="Unassembled WGS sequence"/>
</dbReference>
<keyword evidence="7" id="KW-0539">Nucleus</keyword>
<evidence type="ECO:0000256" key="5">
    <source>
        <dbReference type="ARBA" id="ARBA00015162"/>
    </source>
</evidence>
<evidence type="ECO:0000256" key="2">
    <source>
        <dbReference type="ARBA" id="ARBA00004123"/>
    </source>
</evidence>
<feature type="compositionally biased region" description="Basic and acidic residues" evidence="8">
    <location>
        <begin position="195"/>
        <end position="213"/>
    </location>
</feature>
<comment type="caution">
    <text evidence="10">The sequence shown here is derived from an EMBL/GenBank/DDBJ whole genome shotgun (WGS) entry which is preliminary data.</text>
</comment>